<gene>
    <name evidence="4" type="ORF">GJ699_29465</name>
</gene>
<feature type="compositionally biased region" description="Basic and acidic residues" evidence="1">
    <location>
        <begin position="78"/>
        <end position="88"/>
    </location>
</feature>
<accession>A0A6I2L7J4</accession>
<feature type="signal peptide" evidence="2">
    <location>
        <begin position="1"/>
        <end position="18"/>
    </location>
</feature>
<dbReference type="EMBL" id="WKJK01000023">
    <property type="protein sequence ID" value="MRW94128.1"/>
    <property type="molecule type" value="Genomic_DNA"/>
</dbReference>
<name>A0A6I2L7J4_9BURK</name>
<feature type="compositionally biased region" description="Low complexity" evidence="1">
    <location>
        <begin position="44"/>
        <end position="62"/>
    </location>
</feature>
<dbReference type="Pfam" id="PF13511">
    <property type="entry name" value="DUF4124"/>
    <property type="match status" value="1"/>
</dbReference>
<dbReference type="RefSeq" id="WP_154383002.1">
    <property type="nucleotide sequence ID" value="NZ_WKJK01000023.1"/>
</dbReference>
<keyword evidence="5" id="KW-1185">Reference proteome</keyword>
<evidence type="ECO:0000313" key="5">
    <source>
        <dbReference type="Proteomes" id="UP000433309"/>
    </source>
</evidence>
<reference evidence="4 5" key="1">
    <citation type="submission" date="2019-11" db="EMBL/GenBank/DDBJ databases">
        <title>Novel species isolated from a subtropical stream in China.</title>
        <authorList>
            <person name="Lu H."/>
        </authorList>
    </citation>
    <scope>NUCLEOTIDE SEQUENCE [LARGE SCALE GENOMIC DNA]</scope>
    <source>
        <strain evidence="4 5">FT80W</strain>
    </source>
</reference>
<sequence length="143" mass="15472">MKTLLVVLLWSAAAVAYAQAVYKCTVDGKVSYGDVPCPNGAAAATLDAPTAPAPDPATGATLRRQQKQADTLSKARLKREEREEREAARVSQAAAVQRKKCDKLKLQKRWADEDARRATGQATEAARLRAHRAGEAMALECPR</sequence>
<proteinExistence type="predicted"/>
<evidence type="ECO:0000256" key="2">
    <source>
        <dbReference type="SAM" id="SignalP"/>
    </source>
</evidence>
<keyword evidence="2" id="KW-0732">Signal</keyword>
<dbReference type="AlphaFoldDB" id="A0A6I2L7J4"/>
<evidence type="ECO:0000313" key="4">
    <source>
        <dbReference type="EMBL" id="MRW94128.1"/>
    </source>
</evidence>
<organism evidence="4 5">
    <name type="scientific">Duganella guangzhouensis</name>
    <dbReference type="NCBI Taxonomy" id="2666084"/>
    <lineage>
        <taxon>Bacteria</taxon>
        <taxon>Pseudomonadati</taxon>
        <taxon>Pseudomonadota</taxon>
        <taxon>Betaproteobacteria</taxon>
        <taxon>Burkholderiales</taxon>
        <taxon>Oxalobacteraceae</taxon>
        <taxon>Telluria group</taxon>
        <taxon>Duganella</taxon>
    </lineage>
</organism>
<feature type="domain" description="DUF4124" evidence="3">
    <location>
        <begin position="8"/>
        <end position="58"/>
    </location>
</feature>
<evidence type="ECO:0000256" key="1">
    <source>
        <dbReference type="SAM" id="MobiDB-lite"/>
    </source>
</evidence>
<dbReference type="InterPro" id="IPR025392">
    <property type="entry name" value="DUF4124"/>
</dbReference>
<comment type="caution">
    <text evidence="4">The sequence shown here is derived from an EMBL/GenBank/DDBJ whole genome shotgun (WGS) entry which is preliminary data.</text>
</comment>
<feature type="region of interest" description="Disordered" evidence="1">
    <location>
        <begin position="44"/>
        <end position="92"/>
    </location>
</feature>
<feature type="chain" id="PRO_5026152818" evidence="2">
    <location>
        <begin position="19"/>
        <end position="143"/>
    </location>
</feature>
<protein>
    <submittedName>
        <fullName evidence="4">DUF4124 domain-containing protein</fullName>
    </submittedName>
</protein>
<dbReference type="Proteomes" id="UP000433309">
    <property type="component" value="Unassembled WGS sequence"/>
</dbReference>
<evidence type="ECO:0000259" key="3">
    <source>
        <dbReference type="Pfam" id="PF13511"/>
    </source>
</evidence>